<feature type="transmembrane region" description="Helical" evidence="6">
    <location>
        <begin position="64"/>
        <end position="84"/>
    </location>
</feature>
<dbReference type="InterPro" id="IPR007267">
    <property type="entry name" value="GtrA_DPMS_TM"/>
</dbReference>
<evidence type="ECO:0000256" key="4">
    <source>
        <dbReference type="ARBA" id="ARBA00022989"/>
    </source>
</evidence>
<keyword evidence="3 6" id="KW-0812">Transmembrane</keyword>
<sequence>MKHSFFRFLLVGIINTIIGLSFMYLFLHLFHFSYWLSTFIGNTIGCCVSYFLNKSFTFKSDKSFASSIIRFILVILICYVFSYYVGEKLALLLFTQLNFLPSIYGKDAAVLFGTGIYTICNYIGQKYFVFRSEPLVKEWNQ</sequence>
<name>A0A0Q3WW02_9BACI</name>
<evidence type="ECO:0000256" key="1">
    <source>
        <dbReference type="ARBA" id="ARBA00004141"/>
    </source>
</evidence>
<dbReference type="PANTHER" id="PTHR38459">
    <property type="entry name" value="PROPHAGE BACTOPRENOL-LINKED GLUCOSE TRANSLOCASE HOMOLOG"/>
    <property type="match status" value="1"/>
</dbReference>
<evidence type="ECO:0000313" key="8">
    <source>
        <dbReference type="EMBL" id="KQL53053.1"/>
    </source>
</evidence>
<dbReference type="Proteomes" id="UP000051888">
    <property type="component" value="Unassembled WGS sequence"/>
</dbReference>
<dbReference type="GO" id="GO:0005886">
    <property type="term" value="C:plasma membrane"/>
    <property type="evidence" value="ECO:0007669"/>
    <property type="project" value="TreeGrafter"/>
</dbReference>
<accession>A0A0Q3WW02</accession>
<gene>
    <name evidence="8" type="ORF">AN964_05695</name>
</gene>
<comment type="similarity">
    <text evidence="2">Belongs to the GtrA family.</text>
</comment>
<dbReference type="PANTHER" id="PTHR38459:SF1">
    <property type="entry name" value="PROPHAGE BACTOPRENOL-LINKED GLUCOSE TRANSLOCASE HOMOLOG"/>
    <property type="match status" value="1"/>
</dbReference>
<protein>
    <submittedName>
        <fullName evidence="8">Polysaccharide biosynthesis protein GtrA</fullName>
    </submittedName>
</protein>
<keyword evidence="9" id="KW-1185">Reference proteome</keyword>
<dbReference type="RefSeq" id="WP_055738771.1">
    <property type="nucleotide sequence ID" value="NZ_JAAIWL010000004.1"/>
</dbReference>
<dbReference type="GO" id="GO:0000271">
    <property type="term" value="P:polysaccharide biosynthetic process"/>
    <property type="evidence" value="ECO:0007669"/>
    <property type="project" value="InterPro"/>
</dbReference>
<dbReference type="PATRIC" id="fig|157838.3.peg.1267"/>
<evidence type="ECO:0000256" key="5">
    <source>
        <dbReference type="ARBA" id="ARBA00023136"/>
    </source>
</evidence>
<dbReference type="AlphaFoldDB" id="A0A0Q3WW02"/>
<dbReference type="EMBL" id="LJJC01000004">
    <property type="protein sequence ID" value="KQL53053.1"/>
    <property type="molecule type" value="Genomic_DNA"/>
</dbReference>
<evidence type="ECO:0000259" key="7">
    <source>
        <dbReference type="Pfam" id="PF04138"/>
    </source>
</evidence>
<dbReference type="Pfam" id="PF04138">
    <property type="entry name" value="GtrA_DPMS_TM"/>
    <property type="match status" value="1"/>
</dbReference>
<proteinExistence type="inferred from homology"/>
<dbReference type="OrthoDB" id="9812049at2"/>
<comment type="caution">
    <text evidence="8">The sequence shown here is derived from an EMBL/GenBank/DDBJ whole genome shotgun (WGS) entry which is preliminary data.</text>
</comment>
<feature type="transmembrane region" description="Helical" evidence="6">
    <location>
        <begin position="5"/>
        <end position="26"/>
    </location>
</feature>
<evidence type="ECO:0000256" key="3">
    <source>
        <dbReference type="ARBA" id="ARBA00022692"/>
    </source>
</evidence>
<evidence type="ECO:0000256" key="2">
    <source>
        <dbReference type="ARBA" id="ARBA00009399"/>
    </source>
</evidence>
<keyword evidence="4 6" id="KW-1133">Transmembrane helix</keyword>
<dbReference type="STRING" id="157838.AN964_05695"/>
<evidence type="ECO:0000256" key="6">
    <source>
        <dbReference type="SAM" id="Phobius"/>
    </source>
</evidence>
<feature type="domain" description="GtrA/DPMS transmembrane" evidence="7">
    <location>
        <begin position="7"/>
        <end position="130"/>
    </location>
</feature>
<evidence type="ECO:0000313" key="9">
    <source>
        <dbReference type="Proteomes" id="UP000051888"/>
    </source>
</evidence>
<reference evidence="8 9" key="1">
    <citation type="submission" date="2015-09" db="EMBL/GenBank/DDBJ databases">
        <title>Genome sequencing project for genomic taxonomy and phylogenomics of Bacillus-like bacteria.</title>
        <authorList>
            <person name="Liu B."/>
            <person name="Wang J."/>
            <person name="Zhu Y."/>
            <person name="Liu G."/>
            <person name="Chen Q."/>
            <person name="Chen Z."/>
            <person name="Lan J."/>
            <person name="Che J."/>
            <person name="Ge C."/>
            <person name="Shi H."/>
            <person name="Pan Z."/>
            <person name="Liu X."/>
        </authorList>
    </citation>
    <scope>NUCLEOTIDE SEQUENCE [LARGE SCALE GENOMIC DNA]</scope>
    <source>
        <strain evidence="8 9">LMG 18435</strain>
    </source>
</reference>
<keyword evidence="5 6" id="KW-0472">Membrane</keyword>
<feature type="transmembrane region" description="Helical" evidence="6">
    <location>
        <begin position="104"/>
        <end position="124"/>
    </location>
</feature>
<feature type="transmembrane region" description="Helical" evidence="6">
    <location>
        <begin position="32"/>
        <end position="52"/>
    </location>
</feature>
<dbReference type="InterPro" id="IPR051401">
    <property type="entry name" value="GtrA_CellWall_Glycosyl"/>
</dbReference>
<organism evidence="8 9">
    <name type="scientific">Heyndrickxia shackletonii</name>
    <dbReference type="NCBI Taxonomy" id="157838"/>
    <lineage>
        <taxon>Bacteria</taxon>
        <taxon>Bacillati</taxon>
        <taxon>Bacillota</taxon>
        <taxon>Bacilli</taxon>
        <taxon>Bacillales</taxon>
        <taxon>Bacillaceae</taxon>
        <taxon>Heyndrickxia</taxon>
    </lineage>
</organism>
<comment type="subcellular location">
    <subcellularLocation>
        <location evidence="1">Membrane</location>
        <topology evidence="1">Multi-pass membrane protein</topology>
    </subcellularLocation>
</comment>